<feature type="transmembrane region" description="Helical" evidence="1">
    <location>
        <begin position="150"/>
        <end position="174"/>
    </location>
</feature>
<keyword evidence="1" id="KW-0812">Transmembrane</keyword>
<accession>A0ABP7ALK1</accession>
<keyword evidence="1" id="KW-0472">Membrane</keyword>
<reference evidence="3" key="1">
    <citation type="journal article" date="2019" name="Int. J. Syst. Evol. Microbiol.">
        <title>The Global Catalogue of Microorganisms (GCM) 10K type strain sequencing project: providing services to taxonomists for standard genome sequencing and annotation.</title>
        <authorList>
            <consortium name="The Broad Institute Genomics Platform"/>
            <consortium name="The Broad Institute Genome Sequencing Center for Infectious Disease"/>
            <person name="Wu L."/>
            <person name="Ma J."/>
        </authorList>
    </citation>
    <scope>NUCLEOTIDE SEQUENCE [LARGE SCALE GENOMIC DNA]</scope>
    <source>
        <strain evidence="3">JCM 16544</strain>
    </source>
</reference>
<organism evidence="2 3">
    <name type="scientific">Microbacterium awajiense</name>
    <dbReference type="NCBI Taxonomy" id="415214"/>
    <lineage>
        <taxon>Bacteria</taxon>
        <taxon>Bacillati</taxon>
        <taxon>Actinomycetota</taxon>
        <taxon>Actinomycetes</taxon>
        <taxon>Micrococcales</taxon>
        <taxon>Microbacteriaceae</taxon>
        <taxon>Microbacterium</taxon>
    </lineage>
</organism>
<dbReference type="RefSeq" id="WP_344737822.1">
    <property type="nucleotide sequence ID" value="NZ_BAAAYU010000005.1"/>
</dbReference>
<feature type="transmembrane region" description="Helical" evidence="1">
    <location>
        <begin position="114"/>
        <end position="130"/>
    </location>
</feature>
<dbReference type="Proteomes" id="UP001501697">
    <property type="component" value="Unassembled WGS sequence"/>
</dbReference>
<dbReference type="EMBL" id="BAAAYU010000005">
    <property type="protein sequence ID" value="GAA3635614.1"/>
    <property type="molecule type" value="Genomic_DNA"/>
</dbReference>
<feature type="transmembrane region" description="Helical" evidence="1">
    <location>
        <begin position="70"/>
        <end position="94"/>
    </location>
</feature>
<evidence type="ECO:0000313" key="3">
    <source>
        <dbReference type="Proteomes" id="UP001501697"/>
    </source>
</evidence>
<feature type="transmembrane region" description="Helical" evidence="1">
    <location>
        <begin position="23"/>
        <end position="44"/>
    </location>
</feature>
<comment type="caution">
    <text evidence="2">The sequence shown here is derived from an EMBL/GenBank/DDBJ whole genome shotgun (WGS) entry which is preliminary data.</text>
</comment>
<proteinExistence type="predicted"/>
<keyword evidence="1" id="KW-1133">Transmembrane helix</keyword>
<protein>
    <submittedName>
        <fullName evidence="2">DUF2254 domain-containing protein</fullName>
    </submittedName>
</protein>
<dbReference type="Pfam" id="PF10011">
    <property type="entry name" value="DUF2254"/>
    <property type="match status" value="1"/>
</dbReference>
<dbReference type="InterPro" id="IPR018723">
    <property type="entry name" value="DUF2254_membrane"/>
</dbReference>
<name>A0ABP7ALK1_9MICO</name>
<gene>
    <name evidence="2" type="ORF">GCM10022200_18670</name>
</gene>
<evidence type="ECO:0000256" key="1">
    <source>
        <dbReference type="SAM" id="Phobius"/>
    </source>
</evidence>
<keyword evidence="3" id="KW-1185">Reference proteome</keyword>
<evidence type="ECO:0000313" key="2">
    <source>
        <dbReference type="EMBL" id="GAA3635614.1"/>
    </source>
</evidence>
<sequence length="450" mass="48279">MADRPGVIRRQLALLSDAVASKLWPVPLIAVVCAVLLGIALPLLDRVVDDDLPTWVSGLVFSGGVDAARAVLSAIAGSLITATSLTFSLTVVALQLASSQASPRLLRMFASDRMVHATLAMFLGTFAYALTVLRTVEDATEDADEFVPRIALTVASVLTLASVVMLVVFLAHLARQLRVETMMRDVHREASLTINVLADADPGEPVAAPRRPEHVHTVLAEASGFITGVDRGGLIRRAAQGDIVVRELRTVGASVIEGTPLLEWWRRGVPDDDDLRRDEQLGADLAGFVQSGYERTARQDVGFGLRQLADVAVKALSPGVNDPTTAVHALGHIAAVLGDLAERPTRPEAYADADGVARLLPTGDGFDAFLEVGLAQIRHYGSGDPEVVARLLSLIDDVAWRARRADQREALRAQLGRIEASVDAAEFDDVERERFRGLAERARAALSRIG</sequence>